<dbReference type="Proteomes" id="UP000049828">
    <property type="component" value="Unassembled WGS sequence"/>
</dbReference>
<feature type="domain" description="M23ase beta-sheet core" evidence="3">
    <location>
        <begin position="170"/>
        <end position="274"/>
    </location>
</feature>
<keyword evidence="2" id="KW-0472">Membrane</keyword>
<name>A0A0M6WDG9_9FIRM</name>
<protein>
    <submittedName>
        <fullName evidence="5">Glycyl-glycine endopeptidase ALE-1</fullName>
        <ecNumber evidence="5">3.4.24.75</ecNumber>
    </submittedName>
    <submittedName>
        <fullName evidence="4">Peptidase M23</fullName>
    </submittedName>
</protein>
<dbReference type="InterPro" id="IPR016047">
    <property type="entry name" value="M23ase_b-sheet_dom"/>
</dbReference>
<dbReference type="STRING" id="360807.ERS852392_01396"/>
<reference evidence="4" key="2">
    <citation type="submission" date="2015-05" db="EMBL/GenBank/DDBJ databases">
        <authorList>
            <person name="Wang D.B."/>
            <person name="Wang M."/>
        </authorList>
    </citation>
    <scope>NUCLEOTIDE SEQUENCE [LARGE SCALE GENOMIC DNA]</scope>
    <source>
        <strain evidence="4">L1-83</strain>
    </source>
</reference>
<dbReference type="EMBL" id="CVRS01000016">
    <property type="protein sequence ID" value="CRL33471.1"/>
    <property type="molecule type" value="Genomic_DNA"/>
</dbReference>
<keyword evidence="2" id="KW-0812">Transmembrane</keyword>
<proteinExistence type="predicted"/>
<dbReference type="Proteomes" id="UP000095395">
    <property type="component" value="Unassembled WGS sequence"/>
</dbReference>
<gene>
    <name evidence="5" type="ORF">ERS852392_01396</name>
    <name evidence="4" type="ORF">RIL183_02171</name>
</gene>
<accession>A0A0M6WDG9</accession>
<organism evidence="4 6">
    <name type="scientific">Roseburia inulinivorans</name>
    <dbReference type="NCBI Taxonomy" id="360807"/>
    <lineage>
        <taxon>Bacteria</taxon>
        <taxon>Bacillati</taxon>
        <taxon>Bacillota</taxon>
        <taxon>Clostridia</taxon>
        <taxon>Lachnospirales</taxon>
        <taxon>Lachnospiraceae</taxon>
        <taxon>Roseburia</taxon>
    </lineage>
</organism>
<dbReference type="Pfam" id="PF01551">
    <property type="entry name" value="Peptidase_M23"/>
    <property type="match status" value="1"/>
</dbReference>
<evidence type="ECO:0000313" key="5">
    <source>
        <dbReference type="EMBL" id="CUN80084.1"/>
    </source>
</evidence>
<dbReference type="EC" id="3.4.24.75" evidence="5"/>
<dbReference type="CDD" id="cd12797">
    <property type="entry name" value="M23_peptidase"/>
    <property type="match status" value="1"/>
</dbReference>
<dbReference type="PANTHER" id="PTHR21666:SF289">
    <property type="entry name" value="L-ALA--D-GLU ENDOPEPTIDASE"/>
    <property type="match status" value="1"/>
</dbReference>
<evidence type="ECO:0000313" key="7">
    <source>
        <dbReference type="Proteomes" id="UP000095395"/>
    </source>
</evidence>
<keyword evidence="5" id="KW-0378">Hydrolase</keyword>
<dbReference type="InterPro" id="IPR050570">
    <property type="entry name" value="Cell_wall_metabolism_enzyme"/>
</dbReference>
<feature type="transmembrane region" description="Helical" evidence="2">
    <location>
        <begin position="12"/>
        <end position="29"/>
    </location>
</feature>
<evidence type="ECO:0000313" key="6">
    <source>
        <dbReference type="Proteomes" id="UP000049828"/>
    </source>
</evidence>
<keyword evidence="1" id="KW-0732">Signal</keyword>
<sequence length="294" mass="33718">MILLQQRFLRDLLLFMLVVLINVYLGIYIDSEVLKKNCFPYETAFENFRDEEVSEEVINSFLYDFQHMEESDITEQKIKPAEDADFAKLSEYLAMYFALNNTCSDSDLLEENISFVKEHQPEKFERIQSKIEAMWTDAVLFPVGAIENEPGATVDFANSWRQSRTFGGDRFHEGCDIMASVNQRGIYPIYSVSDGVVENIGWLRLGGYRIGIRSRHGAYFYYAHLSDYAKDFQIGEEVKAGTLIGFMGDTGYSDTPGTTGNFPVHLHFGVYFDDESGKEFSVNPFPLLRYLKSL</sequence>
<evidence type="ECO:0000256" key="2">
    <source>
        <dbReference type="SAM" id="Phobius"/>
    </source>
</evidence>
<evidence type="ECO:0000259" key="3">
    <source>
        <dbReference type="Pfam" id="PF01551"/>
    </source>
</evidence>
<dbReference type="SUPFAM" id="SSF51261">
    <property type="entry name" value="Duplicated hybrid motif"/>
    <property type="match status" value="1"/>
</dbReference>
<keyword evidence="2" id="KW-1133">Transmembrane helix</keyword>
<dbReference type="EMBL" id="CYYR01000008">
    <property type="protein sequence ID" value="CUN80084.1"/>
    <property type="molecule type" value="Genomic_DNA"/>
</dbReference>
<dbReference type="InterPro" id="IPR011055">
    <property type="entry name" value="Dup_hybrid_motif"/>
</dbReference>
<dbReference type="GO" id="GO:0004222">
    <property type="term" value="F:metalloendopeptidase activity"/>
    <property type="evidence" value="ECO:0007669"/>
    <property type="project" value="TreeGrafter"/>
</dbReference>
<evidence type="ECO:0000313" key="4">
    <source>
        <dbReference type="EMBL" id="CRL33471.1"/>
    </source>
</evidence>
<evidence type="ECO:0000256" key="1">
    <source>
        <dbReference type="ARBA" id="ARBA00022729"/>
    </source>
</evidence>
<keyword evidence="6" id="KW-1185">Reference proteome</keyword>
<dbReference type="PANTHER" id="PTHR21666">
    <property type="entry name" value="PEPTIDASE-RELATED"/>
    <property type="match status" value="1"/>
</dbReference>
<dbReference type="AlphaFoldDB" id="A0A0M6WDG9"/>
<reference evidence="6" key="1">
    <citation type="submission" date="2015-05" db="EMBL/GenBank/DDBJ databases">
        <authorList>
            <consortium name="Pathogen Informatics"/>
        </authorList>
    </citation>
    <scope>NUCLEOTIDE SEQUENCE [LARGE SCALE GENOMIC DNA]</scope>
    <source>
        <strain evidence="5 7">2789STDY5608835</strain>
        <strain evidence="6">L1-83</strain>
    </source>
</reference>
<dbReference type="Gene3D" id="2.70.70.10">
    <property type="entry name" value="Glucose Permease (Domain IIA)"/>
    <property type="match status" value="1"/>
</dbReference>